<feature type="compositionally biased region" description="Low complexity" evidence="2">
    <location>
        <begin position="249"/>
        <end position="259"/>
    </location>
</feature>
<feature type="coiled-coil region" evidence="1">
    <location>
        <begin position="20"/>
        <end position="47"/>
    </location>
</feature>
<keyword evidence="1" id="KW-0175">Coiled coil</keyword>
<feature type="compositionally biased region" description="Polar residues" evidence="2">
    <location>
        <begin position="147"/>
        <end position="157"/>
    </location>
</feature>
<proteinExistence type="predicted"/>
<feature type="compositionally biased region" description="Low complexity" evidence="2">
    <location>
        <begin position="358"/>
        <end position="369"/>
    </location>
</feature>
<feature type="compositionally biased region" description="Low complexity" evidence="2">
    <location>
        <begin position="542"/>
        <end position="557"/>
    </location>
</feature>
<evidence type="ECO:0000256" key="2">
    <source>
        <dbReference type="SAM" id="MobiDB-lite"/>
    </source>
</evidence>
<feature type="compositionally biased region" description="Basic and acidic residues" evidence="2">
    <location>
        <begin position="376"/>
        <end position="401"/>
    </location>
</feature>
<evidence type="ECO:0000256" key="1">
    <source>
        <dbReference type="SAM" id="Coils"/>
    </source>
</evidence>
<feature type="compositionally biased region" description="Low complexity" evidence="2">
    <location>
        <begin position="172"/>
        <end position="181"/>
    </location>
</feature>
<sequence length="791" mass="83697">MSDNDRAIGNPVQKAMDAVVEAWESALNKIRECKQEYQAQLEELAGLGGMPTPAQALGVLTSFYERVKGLRNTLNQPAPHEALSQVEVAPANAAWMAAVQAAVTPAPRKRLRELVLPETQVAAKPAPVDGESSEQQGTTAGLEAESPSASCDSQGEDVNNRKDKGKERAVDTATTTTTTPTKLSDNNKSGSGSIASKKNIKGKGRAKSLSPSPEPFSAKTLQRITQTVKKTNRLPLIKPVSMLKYARGPPAAAASSVPGPSRPEQRAVTPEPEPESDSESESVYLSVLQFQGSSSSPPDASSTPGPSSTSAAIAPASVPGRPTSNDTEEQPVVRKDNATRNVEVDEFDPTTTATRVNSSPSASGSESNSVTPNEVQETHVIADIEKTGENSIKDAKGKNKAGDTPTKTTTTASGSGSIPSKKDLKENGKAIARSPSPVASSMTSNNYKVTKSRKDNKENKPFSGRSPPITGSTEPALNSKFNIININNNMHEEIIVKLDKGKGKAIDTPTLVPTPTTTEDVNNKDEVTVTTTTAASITAEGSNNSNKPSASTSTSTSGRGTIPNKKDLKGNSKGKATTTSPSQSPSRSPSPGPSTFAPKPKPTTNSTTDKAKITKVTKQPAAARARQTIKRSLAKKGHHWAFKLESHFARSADDVAINQDKYFILCCPAPNCPSPNFGGKHPFREGRAVAHFASGGAAASGGADGGDGGAGGDTRNPCMMEIDGEDGHEERDEDGDVQMTEAEIFERFGAEIVQEQKRWPVDDKWALKNNRELCMKVAQEGEEREGMLREL</sequence>
<feature type="region of interest" description="Disordered" evidence="2">
    <location>
        <begin position="249"/>
        <end position="476"/>
    </location>
</feature>
<protein>
    <submittedName>
        <fullName evidence="3">Uncharacterized protein</fullName>
    </submittedName>
</protein>
<reference evidence="3 4" key="1">
    <citation type="submission" date="2023-09" db="EMBL/GenBank/DDBJ databases">
        <title>Multi-omics analysis of a traditional fermented food reveals byproduct-associated fungal strains for waste-to-food upcycling.</title>
        <authorList>
            <consortium name="Lawrence Berkeley National Laboratory"/>
            <person name="Rekdal V.M."/>
            <person name="Villalobos-Escobedo J.M."/>
            <person name="Rodriguez-Valeron N."/>
            <person name="Garcia M.O."/>
            <person name="Vasquez D.P."/>
            <person name="Damayanti I."/>
            <person name="Sorensen P.M."/>
            <person name="Baidoo E.E."/>
            <person name="De Carvalho A.C."/>
            <person name="Riley R."/>
            <person name="Lipzen A."/>
            <person name="He G."/>
            <person name="Yan M."/>
            <person name="Haridas S."/>
            <person name="Daum C."/>
            <person name="Yoshinaga Y."/>
            <person name="Ng V."/>
            <person name="Grigoriev I.V."/>
            <person name="Munk R."/>
            <person name="Nuraida L."/>
            <person name="Wijaya C.H."/>
            <person name="Morales P.-C."/>
            <person name="Keasling J.D."/>
        </authorList>
    </citation>
    <scope>NUCLEOTIDE SEQUENCE [LARGE SCALE GENOMIC DNA]</scope>
    <source>
        <strain evidence="3 4">FGSC 2613</strain>
    </source>
</reference>
<feature type="region of interest" description="Disordered" evidence="2">
    <location>
        <begin position="696"/>
        <end position="716"/>
    </location>
</feature>
<organism evidence="3 4">
    <name type="scientific">Neurospora intermedia</name>
    <dbReference type="NCBI Taxonomy" id="5142"/>
    <lineage>
        <taxon>Eukaryota</taxon>
        <taxon>Fungi</taxon>
        <taxon>Dikarya</taxon>
        <taxon>Ascomycota</taxon>
        <taxon>Pezizomycotina</taxon>
        <taxon>Sordariomycetes</taxon>
        <taxon>Sordariomycetidae</taxon>
        <taxon>Sordariales</taxon>
        <taxon>Sordariaceae</taxon>
        <taxon>Neurospora</taxon>
    </lineage>
</organism>
<feature type="region of interest" description="Disordered" evidence="2">
    <location>
        <begin position="122"/>
        <end position="218"/>
    </location>
</feature>
<feature type="compositionally biased region" description="Low complexity" evidence="2">
    <location>
        <begin position="508"/>
        <end position="518"/>
    </location>
</feature>
<keyword evidence="4" id="KW-1185">Reference proteome</keyword>
<feature type="compositionally biased region" description="Low complexity" evidence="2">
    <location>
        <begin position="577"/>
        <end position="595"/>
    </location>
</feature>
<evidence type="ECO:0000313" key="3">
    <source>
        <dbReference type="EMBL" id="KAL0466362.1"/>
    </source>
</evidence>
<feature type="compositionally biased region" description="Polar residues" evidence="2">
    <location>
        <begin position="182"/>
        <end position="196"/>
    </location>
</feature>
<feature type="region of interest" description="Disordered" evidence="2">
    <location>
        <begin position="504"/>
        <end position="626"/>
    </location>
</feature>
<feature type="compositionally biased region" description="Gly residues" evidence="2">
    <location>
        <begin position="698"/>
        <end position="712"/>
    </location>
</feature>
<accession>A0ABR3D234</accession>
<feature type="compositionally biased region" description="Polar residues" evidence="2">
    <location>
        <begin position="437"/>
        <end position="449"/>
    </location>
</feature>
<feature type="compositionally biased region" description="Low complexity" evidence="2">
    <location>
        <begin position="292"/>
        <end position="317"/>
    </location>
</feature>
<dbReference type="Proteomes" id="UP001451303">
    <property type="component" value="Unassembled WGS sequence"/>
</dbReference>
<comment type="caution">
    <text evidence="3">The sequence shown here is derived from an EMBL/GenBank/DDBJ whole genome shotgun (WGS) entry which is preliminary data.</text>
</comment>
<dbReference type="EMBL" id="JAVLET010000013">
    <property type="protein sequence ID" value="KAL0466362.1"/>
    <property type="molecule type" value="Genomic_DNA"/>
</dbReference>
<evidence type="ECO:0000313" key="4">
    <source>
        <dbReference type="Proteomes" id="UP001451303"/>
    </source>
</evidence>
<gene>
    <name evidence="3" type="ORF">QR685DRAFT_581201</name>
</gene>
<name>A0ABR3D234_NEUIN</name>
<feature type="compositionally biased region" description="Basic and acidic residues" evidence="2">
    <location>
        <begin position="158"/>
        <end position="170"/>
    </location>
</feature>